<evidence type="ECO:0000256" key="4">
    <source>
        <dbReference type="ARBA" id="ARBA00022989"/>
    </source>
</evidence>
<reference evidence="6 7" key="1">
    <citation type="journal article" date="2015" name="Int. J. Syst. Evol. Microbiol.">
        <title>Youhaiella tibetensis gen. nov., sp. nov., isolated from subsurface sediment.</title>
        <authorList>
            <person name="Wang Y.X."/>
            <person name="Huang F.Q."/>
            <person name="Nogi Y."/>
            <person name="Pang S.J."/>
            <person name="Wang P.K."/>
            <person name="Lv J."/>
        </authorList>
    </citation>
    <scope>NUCLEOTIDE SEQUENCE [LARGE SCALE GENOMIC DNA]</scope>
    <source>
        <strain evidence="7">fig4</strain>
    </source>
</reference>
<evidence type="ECO:0000256" key="3">
    <source>
        <dbReference type="ARBA" id="ARBA00022692"/>
    </source>
</evidence>
<dbReference type="InterPro" id="IPR051791">
    <property type="entry name" value="Pra-immunoreactive"/>
</dbReference>
<proteinExistence type="predicted"/>
<dbReference type="PANTHER" id="PTHR36115">
    <property type="entry name" value="PROLINE-RICH ANTIGEN HOMOLOG-RELATED"/>
    <property type="match status" value="1"/>
</dbReference>
<dbReference type="InterPro" id="IPR010432">
    <property type="entry name" value="RDD"/>
</dbReference>
<accession>A0A5B9DPA8</accession>
<organism evidence="6 7">
    <name type="scientific">Paradevosia tibetensis</name>
    <dbReference type="NCBI Taxonomy" id="1447062"/>
    <lineage>
        <taxon>Bacteria</taxon>
        <taxon>Pseudomonadati</taxon>
        <taxon>Pseudomonadota</taxon>
        <taxon>Alphaproteobacteria</taxon>
        <taxon>Hyphomicrobiales</taxon>
        <taxon>Devosiaceae</taxon>
        <taxon>Paradevosia</taxon>
    </lineage>
</organism>
<comment type="subcellular location">
    <subcellularLocation>
        <location evidence="1">Cell membrane</location>
        <topology evidence="1">Multi-pass membrane protein</topology>
    </subcellularLocation>
</comment>
<dbReference type="EMBL" id="CP041690">
    <property type="protein sequence ID" value="QEE20358.1"/>
    <property type="molecule type" value="Genomic_DNA"/>
</dbReference>
<keyword evidence="4" id="KW-1133">Transmembrane helix</keyword>
<evidence type="ECO:0000256" key="2">
    <source>
        <dbReference type="ARBA" id="ARBA00022475"/>
    </source>
</evidence>
<dbReference type="Proteomes" id="UP000321062">
    <property type="component" value="Chromosome"/>
</dbReference>
<gene>
    <name evidence="6" type="ORF">FNA67_09300</name>
</gene>
<keyword evidence="3" id="KW-0812">Transmembrane</keyword>
<dbReference type="KEGG" id="yti:FNA67_09300"/>
<keyword evidence="5" id="KW-0472">Membrane</keyword>
<dbReference type="Pfam" id="PF06271">
    <property type="entry name" value="RDD"/>
    <property type="match status" value="1"/>
</dbReference>
<dbReference type="AlphaFoldDB" id="A0A5B9DPA8"/>
<evidence type="ECO:0000256" key="1">
    <source>
        <dbReference type="ARBA" id="ARBA00004651"/>
    </source>
</evidence>
<dbReference type="PANTHER" id="PTHR36115:SF6">
    <property type="entry name" value="PROLINE-RICH ANTIGEN HOMOLOG"/>
    <property type="match status" value="1"/>
</dbReference>
<dbReference type="RefSeq" id="WP_147655845.1">
    <property type="nucleotide sequence ID" value="NZ_BMFM01000001.1"/>
</dbReference>
<protein>
    <submittedName>
        <fullName evidence="6">RDD family protein</fullName>
    </submittedName>
</protein>
<keyword evidence="7" id="KW-1185">Reference proteome</keyword>
<dbReference type="GO" id="GO:0005886">
    <property type="term" value="C:plasma membrane"/>
    <property type="evidence" value="ECO:0007669"/>
    <property type="project" value="UniProtKB-SubCell"/>
</dbReference>
<dbReference type="OrthoDB" id="7270324at2"/>
<sequence length="166" mass="18176">MTAALPDPETAPELFEGVLTRRIVAFFIDMVIISVMVTALAIVGGIAGFLTFGLAWLALVVLLPLSIVLYYAATLGSIRRATVGMQMMDIVLTPTRGAPLDGVMAVAHALVFWISVWISWPISLAIALFTPRRQMVHDLIVGTLMVRRSPMTRHWADYQRTAGRPA</sequence>
<evidence type="ECO:0000313" key="6">
    <source>
        <dbReference type="EMBL" id="QEE20358.1"/>
    </source>
</evidence>
<evidence type="ECO:0000313" key="7">
    <source>
        <dbReference type="Proteomes" id="UP000321062"/>
    </source>
</evidence>
<keyword evidence="2" id="KW-1003">Cell membrane</keyword>
<evidence type="ECO:0000256" key="5">
    <source>
        <dbReference type="ARBA" id="ARBA00023136"/>
    </source>
</evidence>
<name>A0A5B9DPA8_9HYPH</name>